<evidence type="ECO:0000256" key="7">
    <source>
        <dbReference type="ARBA" id="ARBA00022824"/>
    </source>
</evidence>
<dbReference type="Pfam" id="PF01435">
    <property type="entry name" value="Peptidase_M48"/>
    <property type="match status" value="1"/>
</dbReference>
<feature type="binding site" evidence="17">
    <location>
        <position position="488"/>
    </location>
    <ligand>
        <name>Zn(2+)</name>
        <dbReference type="ChEBI" id="CHEBI:29105"/>
        <note>catalytic</note>
    </ligand>
</feature>
<dbReference type="EMBL" id="JANBUL010000321">
    <property type="protein sequence ID" value="KAJ2776972.1"/>
    <property type="molecule type" value="Genomic_DNA"/>
</dbReference>
<organism evidence="22 23">
    <name type="scientific">Coemansia javaensis</name>
    <dbReference type="NCBI Taxonomy" id="2761396"/>
    <lineage>
        <taxon>Eukaryota</taxon>
        <taxon>Fungi</taxon>
        <taxon>Fungi incertae sedis</taxon>
        <taxon>Zoopagomycota</taxon>
        <taxon>Kickxellomycotina</taxon>
        <taxon>Kickxellomycetes</taxon>
        <taxon>Kickxellales</taxon>
        <taxon>Kickxellaceae</taxon>
        <taxon>Coemansia</taxon>
    </lineage>
</organism>
<feature type="transmembrane region" description="Helical" evidence="19">
    <location>
        <begin position="423"/>
        <end position="442"/>
    </location>
</feature>
<feature type="binding site" evidence="17">
    <location>
        <position position="410"/>
    </location>
    <ligand>
        <name>Zn(2+)</name>
        <dbReference type="ChEBI" id="CHEBI:29105"/>
        <note>catalytic</note>
    </ligand>
</feature>
<keyword evidence="10 22" id="KW-0482">Metalloprotease</keyword>
<feature type="domain" description="CAAX prenyl protease 1 N-terminal" evidence="21">
    <location>
        <begin position="156"/>
        <end position="337"/>
    </location>
</feature>
<comment type="catalytic activity">
    <reaction evidence="12">
        <text>Hydrolyzes the peptide bond -P2-(S-farnesyl or geranylgeranyl)C-P1'-P2'-P3'-COOH where P1' and P2' are amino acids with aliphatic side chains and P3' is any C-terminal residue.</text>
        <dbReference type="EC" id="3.4.24.84"/>
    </reaction>
</comment>
<evidence type="ECO:0000256" key="11">
    <source>
        <dbReference type="ARBA" id="ARBA00023136"/>
    </source>
</evidence>
<evidence type="ECO:0000256" key="18">
    <source>
        <dbReference type="SAM" id="MobiDB-lite"/>
    </source>
</evidence>
<evidence type="ECO:0000256" key="16">
    <source>
        <dbReference type="PIRSR" id="PIRSR627057-1"/>
    </source>
</evidence>
<proteinExistence type="inferred from homology"/>
<dbReference type="InterPro" id="IPR001915">
    <property type="entry name" value="Peptidase_M48"/>
</dbReference>
<evidence type="ECO:0000256" key="3">
    <source>
        <dbReference type="ARBA" id="ARBA00022670"/>
    </source>
</evidence>
<evidence type="ECO:0000256" key="19">
    <source>
        <dbReference type="SAM" id="Phobius"/>
    </source>
</evidence>
<dbReference type="AlphaFoldDB" id="A0A9W8LED5"/>
<protein>
    <recommendedName>
        <fullName evidence="14">CAAX prenyl protease 1 homolog</fullName>
        <ecNumber evidence="2">3.4.24.84</ecNumber>
    </recommendedName>
    <alternativeName>
        <fullName evidence="15">Farnesylated proteins-converting enzyme 1</fullName>
    </alternativeName>
</protein>
<keyword evidence="23" id="KW-1185">Reference proteome</keyword>
<dbReference type="Pfam" id="PF16491">
    <property type="entry name" value="Peptidase_M48_N"/>
    <property type="match status" value="1"/>
</dbReference>
<dbReference type="Proteomes" id="UP001140217">
    <property type="component" value="Unassembled WGS sequence"/>
</dbReference>
<evidence type="ECO:0000256" key="1">
    <source>
        <dbReference type="ARBA" id="ARBA00004477"/>
    </source>
</evidence>
<name>A0A9W8LED5_9FUNG</name>
<dbReference type="InterPro" id="IPR032456">
    <property type="entry name" value="Peptidase_M48_N"/>
</dbReference>
<feature type="transmembrane region" description="Helical" evidence="19">
    <location>
        <begin position="48"/>
        <end position="72"/>
    </location>
</feature>
<evidence type="ECO:0000256" key="6">
    <source>
        <dbReference type="ARBA" id="ARBA00022801"/>
    </source>
</evidence>
<evidence type="ECO:0000256" key="15">
    <source>
        <dbReference type="ARBA" id="ARBA00076776"/>
    </source>
</evidence>
<feature type="transmembrane region" description="Helical" evidence="19">
    <location>
        <begin position="282"/>
        <end position="301"/>
    </location>
</feature>
<evidence type="ECO:0000313" key="23">
    <source>
        <dbReference type="Proteomes" id="UP001140217"/>
    </source>
</evidence>
<evidence type="ECO:0000256" key="13">
    <source>
        <dbReference type="ARBA" id="ARBA00060927"/>
    </source>
</evidence>
<dbReference type="EC" id="3.4.24.84" evidence="2"/>
<comment type="subcellular location">
    <subcellularLocation>
        <location evidence="1">Endoplasmic reticulum membrane</location>
        <topology evidence="1">Multi-pass membrane protein</topology>
    </subcellularLocation>
</comment>
<evidence type="ECO:0000256" key="17">
    <source>
        <dbReference type="PIRSR" id="PIRSR627057-2"/>
    </source>
</evidence>
<feature type="transmembrane region" description="Helical" evidence="19">
    <location>
        <begin position="231"/>
        <end position="253"/>
    </location>
</feature>
<feature type="transmembrane region" description="Helical" evidence="19">
    <location>
        <begin position="449"/>
        <end position="469"/>
    </location>
</feature>
<evidence type="ECO:0000256" key="5">
    <source>
        <dbReference type="ARBA" id="ARBA00022723"/>
    </source>
</evidence>
<feature type="binding site" evidence="17">
    <location>
        <position position="414"/>
    </location>
    <ligand>
        <name>Zn(2+)</name>
        <dbReference type="ChEBI" id="CHEBI:29105"/>
        <note>catalytic</note>
    </ligand>
</feature>
<keyword evidence="8 17" id="KW-0862">Zinc</keyword>
<comment type="caution">
    <text evidence="22">The sequence shown here is derived from an EMBL/GenBank/DDBJ whole genome shotgun (WGS) entry which is preliminary data.</text>
</comment>
<dbReference type="GO" id="GO:0004222">
    <property type="term" value="F:metalloendopeptidase activity"/>
    <property type="evidence" value="ECO:0007669"/>
    <property type="project" value="InterPro"/>
</dbReference>
<keyword evidence="11 19" id="KW-0472">Membrane</keyword>
<keyword evidence="3" id="KW-0645">Protease</keyword>
<feature type="transmembrane region" description="Helical" evidence="19">
    <location>
        <begin position="308"/>
        <end position="330"/>
    </location>
</feature>
<evidence type="ECO:0000313" key="22">
    <source>
        <dbReference type="EMBL" id="KAJ2776972.1"/>
    </source>
</evidence>
<feature type="active site" description="Proton donor" evidence="16">
    <location>
        <position position="492"/>
    </location>
</feature>
<evidence type="ECO:0000256" key="2">
    <source>
        <dbReference type="ARBA" id="ARBA00012336"/>
    </source>
</evidence>
<evidence type="ECO:0000256" key="10">
    <source>
        <dbReference type="ARBA" id="ARBA00023049"/>
    </source>
</evidence>
<feature type="domain" description="Peptidase M48" evidence="20">
    <location>
        <begin position="340"/>
        <end position="543"/>
    </location>
</feature>
<feature type="active site" evidence="16">
    <location>
        <position position="411"/>
    </location>
</feature>
<keyword evidence="7" id="KW-0256">Endoplasmic reticulum</keyword>
<keyword evidence="4 19" id="KW-0812">Transmembrane</keyword>
<dbReference type="Gene3D" id="3.30.2010.10">
    <property type="entry name" value="Metalloproteases ('zincins'), catalytic domain"/>
    <property type="match status" value="1"/>
</dbReference>
<reference evidence="22" key="1">
    <citation type="submission" date="2022-07" db="EMBL/GenBank/DDBJ databases">
        <title>Phylogenomic reconstructions and comparative analyses of Kickxellomycotina fungi.</title>
        <authorList>
            <person name="Reynolds N.K."/>
            <person name="Stajich J.E."/>
            <person name="Barry K."/>
            <person name="Grigoriev I.V."/>
            <person name="Crous P."/>
            <person name="Smith M.E."/>
        </authorList>
    </citation>
    <scope>NUCLEOTIDE SEQUENCE</scope>
    <source>
        <strain evidence="22">NBRC 105414</strain>
    </source>
</reference>
<evidence type="ECO:0000256" key="14">
    <source>
        <dbReference type="ARBA" id="ARBA00072199"/>
    </source>
</evidence>
<comment type="cofactor">
    <cofactor evidence="17">
        <name>Zn(2+)</name>
        <dbReference type="ChEBI" id="CHEBI:29105"/>
    </cofactor>
    <text evidence="17">Binds 1 zinc ion per subunit.</text>
</comment>
<dbReference type="GO" id="GO:0005789">
    <property type="term" value="C:endoplasmic reticulum membrane"/>
    <property type="evidence" value="ECO:0007669"/>
    <property type="project" value="UniProtKB-SubCell"/>
</dbReference>
<dbReference type="GO" id="GO:0071586">
    <property type="term" value="P:CAAX-box protein processing"/>
    <property type="evidence" value="ECO:0007669"/>
    <property type="project" value="InterPro"/>
</dbReference>
<evidence type="ECO:0000259" key="20">
    <source>
        <dbReference type="Pfam" id="PF01435"/>
    </source>
</evidence>
<evidence type="ECO:0000256" key="4">
    <source>
        <dbReference type="ARBA" id="ARBA00022692"/>
    </source>
</evidence>
<evidence type="ECO:0000256" key="8">
    <source>
        <dbReference type="ARBA" id="ARBA00022833"/>
    </source>
</evidence>
<keyword evidence="5 17" id="KW-0479">Metal-binding</keyword>
<comment type="similarity">
    <text evidence="13">Belongs to the peptidase M48A family.</text>
</comment>
<evidence type="ECO:0000259" key="21">
    <source>
        <dbReference type="Pfam" id="PF16491"/>
    </source>
</evidence>
<accession>A0A9W8LED5</accession>
<dbReference type="FunFam" id="3.30.2010.10:FF:000005">
    <property type="entry name" value="CAAX prenyl protease"/>
    <property type="match status" value="1"/>
</dbReference>
<dbReference type="OrthoDB" id="360839at2759"/>
<keyword evidence="6 22" id="KW-0378">Hydrolase</keyword>
<keyword evidence="9 19" id="KW-1133">Transmembrane helix</keyword>
<dbReference type="GO" id="GO:0046872">
    <property type="term" value="F:metal ion binding"/>
    <property type="evidence" value="ECO:0007669"/>
    <property type="project" value="UniProtKB-KW"/>
</dbReference>
<evidence type="ECO:0000256" key="12">
    <source>
        <dbReference type="ARBA" id="ARBA00044456"/>
    </source>
</evidence>
<dbReference type="PANTHER" id="PTHR10120">
    <property type="entry name" value="CAAX PRENYL PROTEASE 1"/>
    <property type="match status" value="1"/>
</dbReference>
<dbReference type="CDD" id="cd07343">
    <property type="entry name" value="M48A_Zmpste24p_like"/>
    <property type="match status" value="1"/>
</dbReference>
<feature type="region of interest" description="Disordered" evidence="18">
    <location>
        <begin position="1"/>
        <end position="22"/>
    </location>
</feature>
<gene>
    <name evidence="22" type="primary">STE24</name>
    <name evidence="22" type="ORF">H4R18_005390</name>
</gene>
<sequence>MGGATKSPRRPASAGRKFGDDPGSVADAQAAIVMQKGFLDDVIDGVQLGLLAIAVICVLLAAVFGSSLPVIFPAARPVYEALAGVPGFVRDLPALAQSVWEARPSSLEEAVHLGAILAAEAGDLLHRLPYKECVLVFSWATYLWETSLDIRQRDRLHEVRRPLSISTFISRQVYLEANAYGLDKSSLALVKGAVEQVQTTLIIVYDLIPALWRAVGDLASTHLGMVPEQHLIAHSVMFFVAAVAVSTALSLPFNMYSTFVVEKKHGFNKQTWGLFVSDAVKSFLLVVLFGAPVVAAFLWVIDKTGSRFYLYTWALMAAVQLLAIVIYPTLIQPLFNKFDPLPNGELRTAIEALASRLRFPLKKLYVVDGSKRSSHSNAYVFGFFRSKRIVVYDTLIQQCTTEEIVAVVGHELGHWKMNHVPRMLAMAQVQIFLVFFAFGCFVGEEAMYASFGVEGTPVMLGFVFFQYLYEPLGSLLQFCSNAVSRLHEFQADAFSKRLGYGKQLASCLIKLQIENKSAMNPDPLYSAYHYSHPPLVERLNALGNPHVAPKTE</sequence>
<dbReference type="InterPro" id="IPR027057">
    <property type="entry name" value="CAXX_Prtase_1"/>
</dbReference>
<evidence type="ECO:0000256" key="9">
    <source>
        <dbReference type="ARBA" id="ARBA00022989"/>
    </source>
</evidence>